<feature type="domain" description="ABC transmembrane type-1" evidence="9">
    <location>
        <begin position="26"/>
        <end position="211"/>
    </location>
</feature>
<keyword evidence="2 8" id="KW-0813">Transport</keyword>
<evidence type="ECO:0000256" key="4">
    <source>
        <dbReference type="ARBA" id="ARBA00022692"/>
    </source>
</evidence>
<evidence type="ECO:0000256" key="2">
    <source>
        <dbReference type="ARBA" id="ARBA00022448"/>
    </source>
</evidence>
<dbReference type="PROSITE" id="PS50928">
    <property type="entry name" value="ABC_TM1"/>
    <property type="match status" value="1"/>
</dbReference>
<feature type="transmembrane region" description="Helical" evidence="8">
    <location>
        <begin position="94"/>
        <end position="111"/>
    </location>
</feature>
<organism evidence="10 11">
    <name type="scientific">Isobaculum melis</name>
    <dbReference type="NCBI Taxonomy" id="142588"/>
    <lineage>
        <taxon>Bacteria</taxon>
        <taxon>Bacillati</taxon>
        <taxon>Bacillota</taxon>
        <taxon>Bacilli</taxon>
        <taxon>Lactobacillales</taxon>
        <taxon>Carnobacteriaceae</taxon>
        <taxon>Isobaculum</taxon>
    </lineage>
</organism>
<dbReference type="STRING" id="142588.SAMN04488559_106132"/>
<evidence type="ECO:0000256" key="1">
    <source>
        <dbReference type="ARBA" id="ARBA00004651"/>
    </source>
</evidence>
<dbReference type="InterPro" id="IPR000515">
    <property type="entry name" value="MetI-like"/>
</dbReference>
<dbReference type="RefSeq" id="WP_092651653.1">
    <property type="nucleotide sequence ID" value="NZ_FOHA01000006.1"/>
</dbReference>
<dbReference type="InterPro" id="IPR010065">
    <property type="entry name" value="AA_ABC_transptr_permease_3TM"/>
</dbReference>
<dbReference type="InterPro" id="IPR035906">
    <property type="entry name" value="MetI-like_sf"/>
</dbReference>
<evidence type="ECO:0000256" key="3">
    <source>
        <dbReference type="ARBA" id="ARBA00022475"/>
    </source>
</evidence>
<dbReference type="GO" id="GO:0022857">
    <property type="term" value="F:transmembrane transporter activity"/>
    <property type="evidence" value="ECO:0007669"/>
    <property type="project" value="InterPro"/>
</dbReference>
<keyword evidence="4 8" id="KW-0812">Transmembrane</keyword>
<evidence type="ECO:0000313" key="11">
    <source>
        <dbReference type="Proteomes" id="UP000198948"/>
    </source>
</evidence>
<dbReference type="GO" id="GO:0043190">
    <property type="term" value="C:ATP-binding cassette (ABC) transporter complex"/>
    <property type="evidence" value="ECO:0007669"/>
    <property type="project" value="InterPro"/>
</dbReference>
<dbReference type="CDD" id="cd06261">
    <property type="entry name" value="TM_PBP2"/>
    <property type="match status" value="1"/>
</dbReference>
<name>A0A1H9S7T0_9LACT</name>
<dbReference type="GO" id="GO:0006865">
    <property type="term" value="P:amino acid transport"/>
    <property type="evidence" value="ECO:0007669"/>
    <property type="project" value="UniProtKB-KW"/>
</dbReference>
<feature type="transmembrane region" description="Helical" evidence="8">
    <location>
        <begin position="68"/>
        <end position="88"/>
    </location>
</feature>
<evidence type="ECO:0000259" key="9">
    <source>
        <dbReference type="PROSITE" id="PS50928"/>
    </source>
</evidence>
<feature type="transmembrane region" description="Helical" evidence="8">
    <location>
        <begin position="26"/>
        <end position="47"/>
    </location>
</feature>
<dbReference type="EMBL" id="FOHA01000006">
    <property type="protein sequence ID" value="SER81034.1"/>
    <property type="molecule type" value="Genomic_DNA"/>
</dbReference>
<comment type="similarity">
    <text evidence="8">Belongs to the binding-protein-dependent transport system permease family.</text>
</comment>
<dbReference type="PANTHER" id="PTHR30614:SF0">
    <property type="entry name" value="L-CYSTINE TRANSPORT SYSTEM PERMEASE PROTEIN TCYL"/>
    <property type="match status" value="1"/>
</dbReference>
<evidence type="ECO:0000256" key="8">
    <source>
        <dbReference type="RuleBase" id="RU363032"/>
    </source>
</evidence>
<evidence type="ECO:0000256" key="5">
    <source>
        <dbReference type="ARBA" id="ARBA00022970"/>
    </source>
</evidence>
<sequence>MGAIQWQYVFNPQLAIDSFPFVLQGIGYTLLIAVVSMTIGMILGLFLSLARMSKSAILRIPARCYISLMRGTPMLVILFILYFGFPFIGIQFKAVTAALIGFSLNSAAYLAEVNRAAIGSVDKGQWEAAYALGMPYGFILKKIILPQAIRVAMPAMGNIMLDMIKATSLAAMITVPEIFQQAKIVGGREFDYMTMYILVALIYWAICTLFSVGQQVLERKFSAYDPLSLK</sequence>
<feature type="transmembrane region" description="Helical" evidence="8">
    <location>
        <begin position="193"/>
        <end position="212"/>
    </location>
</feature>
<dbReference type="SUPFAM" id="SSF161098">
    <property type="entry name" value="MetI-like"/>
    <property type="match status" value="1"/>
</dbReference>
<dbReference type="NCBIfam" id="TIGR01726">
    <property type="entry name" value="HEQRo_perm_3TM"/>
    <property type="match status" value="1"/>
</dbReference>
<protein>
    <submittedName>
        <fullName evidence="10">Amino acid ABC transporter membrane protein, PAAT family</fullName>
    </submittedName>
</protein>
<reference evidence="10 11" key="1">
    <citation type="submission" date="2016-10" db="EMBL/GenBank/DDBJ databases">
        <authorList>
            <person name="de Groot N.N."/>
        </authorList>
    </citation>
    <scope>NUCLEOTIDE SEQUENCE [LARGE SCALE GENOMIC DNA]</scope>
    <source>
        <strain evidence="10 11">DSM 13760</strain>
    </source>
</reference>
<keyword evidence="6 8" id="KW-1133">Transmembrane helix</keyword>
<keyword evidence="3" id="KW-1003">Cell membrane</keyword>
<evidence type="ECO:0000256" key="6">
    <source>
        <dbReference type="ARBA" id="ARBA00022989"/>
    </source>
</evidence>
<dbReference type="Gene3D" id="1.10.3720.10">
    <property type="entry name" value="MetI-like"/>
    <property type="match status" value="1"/>
</dbReference>
<evidence type="ECO:0000313" key="10">
    <source>
        <dbReference type="EMBL" id="SER81034.1"/>
    </source>
</evidence>
<dbReference type="InterPro" id="IPR043429">
    <property type="entry name" value="ArtM/GltK/GlnP/TcyL/YhdX-like"/>
</dbReference>
<proteinExistence type="inferred from homology"/>
<keyword evidence="11" id="KW-1185">Reference proteome</keyword>
<dbReference type="AlphaFoldDB" id="A0A1H9S7T0"/>
<keyword evidence="5" id="KW-0029">Amino-acid transport</keyword>
<dbReference type="Pfam" id="PF00528">
    <property type="entry name" value="BPD_transp_1"/>
    <property type="match status" value="1"/>
</dbReference>
<dbReference type="FunFam" id="1.10.3720.10:FF:000006">
    <property type="entry name" value="Glutamate/aspartate ABC transporter, permease protein GltK"/>
    <property type="match status" value="1"/>
</dbReference>
<dbReference type="Proteomes" id="UP000198948">
    <property type="component" value="Unassembled WGS sequence"/>
</dbReference>
<keyword evidence="7 8" id="KW-0472">Membrane</keyword>
<dbReference type="OrthoDB" id="9787841at2"/>
<gene>
    <name evidence="10" type="ORF">SAMN04488559_106132</name>
</gene>
<comment type="subcellular location">
    <subcellularLocation>
        <location evidence="1 8">Cell membrane</location>
        <topology evidence="1 8">Multi-pass membrane protein</topology>
    </subcellularLocation>
</comment>
<dbReference type="PANTHER" id="PTHR30614">
    <property type="entry name" value="MEMBRANE COMPONENT OF AMINO ACID ABC TRANSPORTER"/>
    <property type="match status" value="1"/>
</dbReference>
<evidence type="ECO:0000256" key="7">
    <source>
        <dbReference type="ARBA" id="ARBA00023136"/>
    </source>
</evidence>
<accession>A0A1H9S7T0</accession>